<dbReference type="Pfam" id="PF13489">
    <property type="entry name" value="Methyltransf_23"/>
    <property type="match status" value="1"/>
</dbReference>
<dbReference type="SUPFAM" id="SSF53335">
    <property type="entry name" value="S-adenosyl-L-methionine-dependent methyltransferases"/>
    <property type="match status" value="1"/>
</dbReference>
<dbReference type="AlphaFoldDB" id="D6PCQ1"/>
<keyword evidence="1" id="KW-0489">Methyltransferase</keyword>
<dbReference type="EMBL" id="GU942985">
    <property type="protein sequence ID" value="ADD93502.1"/>
    <property type="molecule type" value="Genomic_DNA"/>
</dbReference>
<evidence type="ECO:0000313" key="1">
    <source>
        <dbReference type="EMBL" id="ADD93502.1"/>
    </source>
</evidence>
<accession>D6PCQ1</accession>
<sequence>MKGICYIATPSTDTDIDNMCQTSLICPLCGDNNISHYHSDSQRAYQQCEVCQLVFVAQQYQLSTAEEKAVYDLHQNRPDDLGYRRFLDRLATPLLGALSVPSDGLDFGCGPGPTLSLMLEEAGHQVALFDPFYANNPALLNRNYDFITATEVVEHLSRPGFELDRLWRLLKPDGLLGIMTKQVIDRTSFATWHYKNDPTHISFFSQATFSYLAEVWDASLEYMGDDVIILRK</sequence>
<dbReference type="InterPro" id="IPR029063">
    <property type="entry name" value="SAM-dependent_MTases_sf"/>
</dbReference>
<keyword evidence="1" id="KW-0808">Transferase</keyword>
<dbReference type="GO" id="GO:0032259">
    <property type="term" value="P:methylation"/>
    <property type="evidence" value="ECO:0007669"/>
    <property type="project" value="UniProtKB-KW"/>
</dbReference>
<proteinExistence type="predicted"/>
<organism evidence="1">
    <name type="scientific">uncultured marine bacterium MedDCM-OCT-S04-C13</name>
    <dbReference type="NCBI Taxonomy" id="743052"/>
    <lineage>
        <taxon>Bacteria</taxon>
        <taxon>environmental samples</taxon>
    </lineage>
</organism>
<name>D6PCQ1_9BACT</name>
<reference evidence="1" key="1">
    <citation type="journal article" date="2010" name="ISME J.">
        <title>Metagenome of the Mediterranean deep chlorophyll maximum studied by direct and fosmid library 454 pyrosequencing.</title>
        <authorList>
            <person name="Ghai R."/>
            <person name="Martin-Cuadrado A.B."/>
            <person name="Molto A.G."/>
            <person name="Heredia I.G."/>
            <person name="Cabrera R."/>
            <person name="Martin J."/>
            <person name="Verdu M."/>
            <person name="Deschamps P."/>
            <person name="Moreira D."/>
            <person name="Lopez-Garcia P."/>
            <person name="Mira A."/>
            <person name="Rodriguez-Valera F."/>
        </authorList>
    </citation>
    <scope>NUCLEOTIDE SEQUENCE</scope>
</reference>
<dbReference type="GO" id="GO:0008168">
    <property type="term" value="F:methyltransferase activity"/>
    <property type="evidence" value="ECO:0007669"/>
    <property type="project" value="UniProtKB-KW"/>
</dbReference>
<dbReference type="Gene3D" id="3.40.50.150">
    <property type="entry name" value="Vaccinia Virus protein VP39"/>
    <property type="match status" value="1"/>
</dbReference>
<protein>
    <submittedName>
        <fullName evidence="1">2 polyprenyl 3 methyl 5 hydroxy 6 metoxy 1 4 benzoquinol methylase</fullName>
    </submittedName>
</protein>